<evidence type="ECO:0000256" key="5">
    <source>
        <dbReference type="ARBA" id="ARBA00022692"/>
    </source>
</evidence>
<evidence type="ECO:0000256" key="11">
    <source>
        <dbReference type="ARBA" id="ARBA00023180"/>
    </source>
</evidence>
<dbReference type="FunFam" id="3.10.250.10:FF:000009">
    <property type="entry name" value="WC1"/>
    <property type="match status" value="7"/>
</dbReference>
<evidence type="ECO:0000256" key="4">
    <source>
        <dbReference type="ARBA" id="ARBA00022525"/>
    </source>
</evidence>
<dbReference type="PROSITE" id="PS50287">
    <property type="entry name" value="SRCR_2"/>
    <property type="match status" value="11"/>
</dbReference>
<evidence type="ECO:0000256" key="9">
    <source>
        <dbReference type="ARBA" id="ARBA00023136"/>
    </source>
</evidence>
<dbReference type="Gene3D" id="3.10.250.10">
    <property type="entry name" value="SRCR-like domain"/>
    <property type="match status" value="11"/>
</dbReference>
<dbReference type="GO" id="GO:0005576">
    <property type="term" value="C:extracellular region"/>
    <property type="evidence" value="ECO:0007669"/>
    <property type="project" value="UniProtKB-SubCell"/>
</dbReference>
<reference evidence="16" key="2">
    <citation type="submission" date="2025-09" db="UniProtKB">
        <authorList>
            <consortium name="Ensembl"/>
        </authorList>
    </citation>
    <scope>IDENTIFICATION</scope>
</reference>
<dbReference type="FunFam" id="3.10.250.10:FF:000004">
    <property type="entry name" value="Scavenger receptor cysteine-rich type 1 protein M130"/>
    <property type="match status" value="1"/>
</dbReference>
<keyword evidence="17" id="KW-1185">Reference proteome</keyword>
<dbReference type="Ensembl" id="ENSPKIT00000040277.1">
    <property type="protein sequence ID" value="ENSPKIP00000015802.1"/>
    <property type="gene ID" value="ENSPKIG00000002337.1"/>
</dbReference>
<feature type="chain" id="PRO_5017433311" evidence="14">
    <location>
        <begin position="22"/>
        <end position="1230"/>
    </location>
</feature>
<keyword evidence="3" id="KW-1003">Cell membrane</keyword>
<name>A0A3B3RAT7_9TELE</name>
<feature type="disulfide bond" evidence="12">
    <location>
        <begin position="670"/>
        <end position="734"/>
    </location>
</feature>
<keyword evidence="7" id="KW-0677">Repeat</keyword>
<feature type="disulfide bond" evidence="12">
    <location>
        <begin position="55"/>
        <end position="119"/>
    </location>
</feature>
<protein>
    <submittedName>
        <fullName evidence="16">Si:dkey-21h14.11</fullName>
    </submittedName>
</protein>
<evidence type="ECO:0000256" key="3">
    <source>
        <dbReference type="ARBA" id="ARBA00022475"/>
    </source>
</evidence>
<dbReference type="InterPro" id="IPR036772">
    <property type="entry name" value="SRCR-like_dom_sf"/>
</dbReference>
<feature type="disulfide bond" evidence="12">
    <location>
        <begin position="68"/>
        <end position="129"/>
    </location>
</feature>
<proteinExistence type="predicted"/>
<evidence type="ECO:0000256" key="8">
    <source>
        <dbReference type="ARBA" id="ARBA00022989"/>
    </source>
</evidence>
<feature type="domain" description="SRCR" evidence="15">
    <location>
        <begin position="970"/>
        <end position="1066"/>
    </location>
</feature>
<evidence type="ECO:0000313" key="17">
    <source>
        <dbReference type="Proteomes" id="UP000261540"/>
    </source>
</evidence>
<evidence type="ECO:0000256" key="14">
    <source>
        <dbReference type="SAM" id="SignalP"/>
    </source>
</evidence>
<evidence type="ECO:0000256" key="12">
    <source>
        <dbReference type="PROSITE-ProRule" id="PRU00196"/>
    </source>
</evidence>
<feature type="disulfide bond" evidence="12">
    <location>
        <begin position="404"/>
        <end position="414"/>
    </location>
</feature>
<feature type="disulfide bond" evidence="12">
    <location>
        <begin position="360"/>
        <end position="424"/>
    </location>
</feature>
<evidence type="ECO:0000256" key="6">
    <source>
        <dbReference type="ARBA" id="ARBA00022729"/>
    </source>
</evidence>
<dbReference type="GeneTree" id="ENSGT00940000163299"/>
<dbReference type="AlphaFoldDB" id="A0A3B3RAT7"/>
<feature type="disulfide bond" evidence="12">
    <location>
        <begin position="99"/>
        <end position="109"/>
    </location>
</feature>
<dbReference type="PANTHER" id="PTHR19331:SF465">
    <property type="entry name" value="EGG PEPTIDE SPERACT RECEPTOR"/>
    <property type="match status" value="1"/>
</dbReference>
<feature type="disulfide bond" evidence="12">
    <location>
        <begin position="566"/>
        <end position="630"/>
    </location>
</feature>
<feature type="domain" description="SRCR" evidence="15">
    <location>
        <begin position="541"/>
        <end position="641"/>
    </location>
</feature>
<feature type="disulfide bond" evidence="12">
    <location>
        <begin position="819"/>
        <end position="829"/>
    </location>
</feature>
<dbReference type="SUPFAM" id="SSF56487">
    <property type="entry name" value="SRCR-like"/>
    <property type="match status" value="11"/>
</dbReference>
<dbReference type="InterPro" id="IPR001190">
    <property type="entry name" value="SRCR"/>
</dbReference>
<feature type="disulfide bond" evidence="12">
    <location>
        <begin position="1109"/>
        <end position="1170"/>
    </location>
</feature>
<dbReference type="FunFam" id="3.10.250.10:FF:000012">
    <property type="entry name" value="CD163 molecule like 1"/>
    <property type="match status" value="2"/>
</dbReference>
<feature type="disulfide bond" evidence="12">
    <location>
        <begin position="934"/>
        <end position="944"/>
    </location>
</feature>
<feature type="domain" description="SRCR" evidence="15">
    <location>
        <begin position="1071"/>
        <end position="1171"/>
    </location>
</feature>
<reference evidence="16" key="1">
    <citation type="submission" date="2025-08" db="UniProtKB">
        <authorList>
            <consortium name="Ensembl"/>
        </authorList>
    </citation>
    <scope>IDENTIFICATION</scope>
</reference>
<feature type="disulfide bond" evidence="12">
    <location>
        <begin position="890"/>
        <end position="954"/>
    </location>
</feature>
<feature type="disulfide bond" evidence="12">
    <location>
        <begin position="579"/>
        <end position="640"/>
    </location>
</feature>
<evidence type="ECO:0000256" key="2">
    <source>
        <dbReference type="ARBA" id="ARBA00004613"/>
    </source>
</evidence>
<feature type="domain" description="SRCR" evidence="15">
    <location>
        <begin position="234"/>
        <end position="331"/>
    </location>
</feature>
<evidence type="ECO:0000259" key="15">
    <source>
        <dbReference type="PROSITE" id="PS50287"/>
    </source>
</evidence>
<keyword evidence="5 13" id="KW-0812">Transmembrane</keyword>
<keyword evidence="9 13" id="KW-0472">Membrane</keyword>
<feature type="disulfide bond" evidence="12">
    <location>
        <begin position="373"/>
        <end position="434"/>
    </location>
</feature>
<dbReference type="SMART" id="SM00202">
    <property type="entry name" value="SR"/>
    <property type="match status" value="11"/>
</dbReference>
<evidence type="ECO:0000313" key="16">
    <source>
        <dbReference type="Ensembl" id="ENSPKIP00000015802.1"/>
    </source>
</evidence>
<dbReference type="PROSITE" id="PS00420">
    <property type="entry name" value="SRCR_1"/>
    <property type="match status" value="2"/>
</dbReference>
<keyword evidence="11" id="KW-0325">Glycoprotein</keyword>
<feature type="domain" description="SRCR" evidence="15">
    <location>
        <begin position="133"/>
        <end position="232"/>
    </location>
</feature>
<feature type="disulfide bond" evidence="12">
    <location>
        <begin position="1140"/>
        <end position="1150"/>
    </location>
</feature>
<feature type="disulfide bond" evidence="12">
    <location>
        <begin position="1035"/>
        <end position="1045"/>
    </location>
</feature>
<feature type="domain" description="SRCR" evidence="15">
    <location>
        <begin position="440"/>
        <end position="536"/>
    </location>
</feature>
<feature type="domain" description="SRCR" evidence="15">
    <location>
        <begin position="645"/>
        <end position="745"/>
    </location>
</feature>
<dbReference type="GO" id="GO:0005886">
    <property type="term" value="C:plasma membrane"/>
    <property type="evidence" value="ECO:0007669"/>
    <property type="project" value="UniProtKB-SubCell"/>
</dbReference>
<keyword evidence="10 12" id="KW-1015">Disulfide bond</keyword>
<dbReference type="Proteomes" id="UP000261540">
    <property type="component" value="Unplaced"/>
</dbReference>
<feature type="transmembrane region" description="Helical" evidence="13">
    <location>
        <begin position="1179"/>
        <end position="1202"/>
    </location>
</feature>
<dbReference type="FunFam" id="3.10.250.10:FF:000002">
    <property type="entry name" value="Scavenger receptor cysteine-rich type 1 protein M130"/>
    <property type="match status" value="1"/>
</dbReference>
<dbReference type="GO" id="GO:0005737">
    <property type="term" value="C:cytoplasm"/>
    <property type="evidence" value="ECO:0007669"/>
    <property type="project" value="UniProtKB-ARBA"/>
</dbReference>
<feature type="domain" description="SRCR" evidence="15">
    <location>
        <begin position="335"/>
        <end position="435"/>
    </location>
</feature>
<feature type="disulfide bond" evidence="12">
    <location>
        <begin position="610"/>
        <end position="620"/>
    </location>
</feature>
<feature type="signal peptide" evidence="14">
    <location>
        <begin position="1"/>
        <end position="21"/>
    </location>
</feature>
<evidence type="ECO:0000256" key="1">
    <source>
        <dbReference type="ARBA" id="ARBA00004251"/>
    </source>
</evidence>
<feature type="domain" description="SRCR" evidence="15">
    <location>
        <begin position="865"/>
        <end position="965"/>
    </location>
</feature>
<feature type="disulfide bond" evidence="12">
    <location>
        <begin position="903"/>
        <end position="964"/>
    </location>
</feature>
<feature type="disulfide bond" evidence="12">
    <location>
        <begin position="505"/>
        <end position="515"/>
    </location>
</feature>
<feature type="disulfide bond" evidence="12">
    <location>
        <begin position="1096"/>
        <end position="1160"/>
    </location>
</feature>
<comment type="subcellular location">
    <subcellularLocation>
        <location evidence="1">Cell membrane</location>
        <topology evidence="1">Single-pass type I membrane protein</topology>
    </subcellularLocation>
    <subcellularLocation>
        <location evidence="2">Secreted</location>
    </subcellularLocation>
</comment>
<feature type="disulfide bond" evidence="12">
    <location>
        <begin position="714"/>
        <end position="724"/>
    </location>
</feature>
<feature type="domain" description="SRCR" evidence="15">
    <location>
        <begin position="30"/>
        <end position="130"/>
    </location>
</feature>
<keyword evidence="8 13" id="KW-1133">Transmembrane helix</keyword>
<feature type="disulfide bond" evidence="12">
    <location>
        <begin position="302"/>
        <end position="312"/>
    </location>
</feature>
<feature type="domain" description="SRCR" evidence="15">
    <location>
        <begin position="750"/>
        <end position="848"/>
    </location>
</feature>
<organism evidence="16 17">
    <name type="scientific">Paramormyrops kingsleyae</name>
    <dbReference type="NCBI Taxonomy" id="1676925"/>
    <lineage>
        <taxon>Eukaryota</taxon>
        <taxon>Metazoa</taxon>
        <taxon>Chordata</taxon>
        <taxon>Craniata</taxon>
        <taxon>Vertebrata</taxon>
        <taxon>Euteleostomi</taxon>
        <taxon>Actinopterygii</taxon>
        <taxon>Neopterygii</taxon>
        <taxon>Teleostei</taxon>
        <taxon>Osteoglossocephala</taxon>
        <taxon>Osteoglossomorpha</taxon>
        <taxon>Osteoglossiformes</taxon>
        <taxon>Mormyridae</taxon>
        <taxon>Paramormyrops</taxon>
    </lineage>
</organism>
<accession>A0A3B3RAT7</accession>
<keyword evidence="6 14" id="KW-0732">Signal</keyword>
<dbReference type="PRINTS" id="PR00258">
    <property type="entry name" value="SPERACTRCPTR"/>
</dbReference>
<dbReference type="PANTHER" id="PTHR19331">
    <property type="entry name" value="SCAVENGER RECEPTOR DOMAIN-CONTAINING"/>
    <property type="match status" value="1"/>
</dbReference>
<feature type="disulfide bond" evidence="12">
    <location>
        <begin position="201"/>
        <end position="211"/>
    </location>
</feature>
<evidence type="ECO:0000256" key="7">
    <source>
        <dbReference type="ARBA" id="ARBA00022737"/>
    </source>
</evidence>
<comment type="caution">
    <text evidence="12">Lacks conserved residue(s) required for the propagation of feature annotation.</text>
</comment>
<dbReference type="Pfam" id="PF00530">
    <property type="entry name" value="SRCR"/>
    <property type="match status" value="11"/>
</dbReference>
<evidence type="ECO:0000256" key="10">
    <source>
        <dbReference type="ARBA" id="ARBA00023157"/>
    </source>
</evidence>
<sequence length="1230" mass="133180">MKMEICLFILLLSCLLLLTTASKYHDLPLLQLVDGSGPCAGRVEVLHQGQWGTVCGDNWGMEDAAVVCRQMSCEDAVAAPCCAHFGRGTGKIWMDNVACNGSESTLKDCQHKGWGVNNCHHSWDAGVVCSGRTNLTGGPHPCFGRLEFQHLSSWYTVCDPDFDLAASVLCRQLQCGSAVAVPGQAWFGEGRGRIWADVFECQGNETHLSQCAVSSWMTDLSTGSKSLSALNGTVRLSGDSGCEGQVEVYYQLTWSRVLMDSWSFREASVVCRQLGCGSAVRLYSSSLSGTGDSDVCLTGYQCSGSESHLVNCSDQQTLSCNFGTQMSIECSSESIRLVGDAGGCAGRLEVLHQGSWGTVCGDSWDLKDAQVVCRQLQCGTALRDPVPTFFGPGTGFIWLDEVDCEGNETSLWDCPSAPRGQNDCVHKEDVGVVCSEYKEIKLADGCCGQLEVFYNGTWGNVCVNQMDTNTVSLICQHLNCGKSGTVSNSWSRLKGAPNWLDNLKCRPHDSTLWQCPSSNWGNYNCDEGEVAQITCDGHLPLRLRGGSSECSGRVELWHDDSWGTVCDDSWDLRDAQVVCRQLGCGTALEAHGNSAFGRGTGTIWLNEVNCRGDELHLWDCPHSLQDQRNCSHKEDAGVTCADSDIRLVDGGGPCAGRVEVLHKRQWGTVCHNGWDMADAAVVCRQMFCGDAVTPTWNAHFGAGTGRIWMADVSCGGSESTLKNCEYSEWRTVFCNHGIDAGVICSGNFEMQLTGGPHLCSGRLKFKHGGSGYTVCDPDFDLQDAKVVCRQLGCGIPVEEPRGAAFGKGGGDVCLTGYQCSGSESHLMNCSDPQRLNCSSGPQVSIECSTTNDLPLCLLLPEHRSIRLVGDAGGCAGRLEVLHQGSWGTVCGDSWDLKDAQVVCRQLQCGTVLGDPVPTFFGPGTGPIWLNEVDCKGTETSLWDCPSAPRGQNGCVRKEDVGVVCSEYKEIRLAEGCSGQLEVFYNGTWGNVCFNQMDKITASLICHHLNCGKSEAVSNSWSRLKGAPNWLDNLKCRPHDSTLWQCPSSNWGNNTCEEGEVAQISCDGHPPMRLQGGSSKCSGRVELQHEGSWGTVCEDSWDLRDAQVVCRQLGCGTALEAHGNSAFGRGTGTIWLNEFNCRGDELHLLDCPHSLQEQWNCSHKEDAGVTCAVPSPVVPLSIPFVVFLVLGALLFLLLVITAVQLYQNRVLKRGTVVYSWGITYIKNDLSE</sequence>
<feature type="disulfide bond" evidence="12">
    <location>
        <begin position="683"/>
        <end position="744"/>
    </location>
</feature>
<evidence type="ECO:0000256" key="13">
    <source>
        <dbReference type="SAM" id="Phobius"/>
    </source>
</evidence>
<keyword evidence="4" id="KW-0964">Secreted</keyword>